<comment type="caution">
    <text evidence="4">The sequence shown here is derived from an EMBL/GenBank/DDBJ whole genome shotgun (WGS) entry which is preliminary data.</text>
</comment>
<dbReference type="Proteomes" id="UP001219568">
    <property type="component" value="Unassembled WGS sequence"/>
</dbReference>
<accession>A0AAD6I5T9</accession>
<proteinExistence type="predicted"/>
<organism evidence="4 5">
    <name type="scientific">Penicillium canescens</name>
    <dbReference type="NCBI Taxonomy" id="5083"/>
    <lineage>
        <taxon>Eukaryota</taxon>
        <taxon>Fungi</taxon>
        <taxon>Dikarya</taxon>
        <taxon>Ascomycota</taxon>
        <taxon>Pezizomycotina</taxon>
        <taxon>Eurotiomycetes</taxon>
        <taxon>Eurotiomycetidae</taxon>
        <taxon>Eurotiales</taxon>
        <taxon>Aspergillaceae</taxon>
        <taxon>Penicillium</taxon>
    </lineage>
</organism>
<evidence type="ECO:0000313" key="5">
    <source>
        <dbReference type="Proteomes" id="UP001219568"/>
    </source>
</evidence>
<evidence type="ECO:0000256" key="1">
    <source>
        <dbReference type="SAM" id="SignalP"/>
    </source>
</evidence>
<dbReference type="SUPFAM" id="SSF75304">
    <property type="entry name" value="Amidase signature (AS) enzymes"/>
    <property type="match status" value="1"/>
</dbReference>
<dbReference type="InterPro" id="IPR058329">
    <property type="entry name" value="Arp1_N"/>
</dbReference>
<dbReference type="InterPro" id="IPR023631">
    <property type="entry name" value="Amidase_dom"/>
</dbReference>
<sequence>MALGFGSRLWRVSASIVLLFATSTTSTTIDDGKLFTVNGISYYGGGTAVSKIVTSADFNTTQFNADIVPITIIRTDDAVLTKDSLKDTISNYSASDDVFQIGFLQSVFLLYDGDGRSKADISSHQALQNFGSKVVMASPRYRPEAHLTPAKLSHDLPQGPYFFSPQTGEVYQAFRLYSDHQVAFTEAALSDGNGGFKPLPAAASGAMTKSVAVPSRLYYTPTSEKPLAGLRLGVKDIYHIKGLRTSGGNRAYYDLYSPQNTTGPAIQRLIDQGAIMVGKMGTVQFANGDNPTADWVDFHCPFNPRGDGYQAPGGSSSGPGAGIGAYDWLDIAVGSDTGGSMRSPGGMQGLFANRPSTGAVSLDDVIPLCHALDTAGVFSRNAATWSKVLHAWYQNFTDYREYPKKIFYQDSSFPATNTSAGAMLEEFVVKVEDFLATKREHVNISSQWEKTHPSTTAGAINDVLNTTYAFLVSVDQYRSLALPFYADYAKEHEGRRPFINPGPLARWTWGQNNGGDAAFTEALKNKTIFKNWWETEGYGKADEKTCSEGIYLYPYTQGDTQYRNVYFSAPTAPPLGFSNGRIAVLAGTPDMIVPVGEVAYNSTISLKTEYMPVTMSFGAARGCDFMLANLIEDLEKAGIVKPVSTGSMMYPS</sequence>
<keyword evidence="5" id="KW-1185">Reference proteome</keyword>
<keyword evidence="1" id="KW-0732">Signal</keyword>
<evidence type="ECO:0000313" key="4">
    <source>
        <dbReference type="EMBL" id="KAJ6030846.1"/>
    </source>
</evidence>
<dbReference type="PANTHER" id="PTHR46310">
    <property type="entry name" value="AMIDASE 1"/>
    <property type="match status" value="1"/>
</dbReference>
<dbReference type="Pfam" id="PF26053">
    <property type="entry name" value="DUF8016"/>
    <property type="match status" value="1"/>
</dbReference>
<dbReference type="EMBL" id="JAQJZL010000014">
    <property type="protein sequence ID" value="KAJ6030846.1"/>
    <property type="molecule type" value="Genomic_DNA"/>
</dbReference>
<reference evidence="4" key="2">
    <citation type="submission" date="2023-01" db="EMBL/GenBank/DDBJ databases">
        <authorList>
            <person name="Petersen C."/>
        </authorList>
    </citation>
    <scope>NUCLEOTIDE SEQUENCE</scope>
    <source>
        <strain evidence="4">IBT 15450</strain>
    </source>
</reference>
<dbReference type="AlphaFoldDB" id="A0AAD6I5T9"/>
<evidence type="ECO:0000259" key="2">
    <source>
        <dbReference type="Pfam" id="PF01425"/>
    </source>
</evidence>
<feature type="domain" description="Amidase" evidence="2">
    <location>
        <begin position="223"/>
        <end position="400"/>
    </location>
</feature>
<gene>
    <name evidence="4" type="ORF">N7460_011112</name>
</gene>
<dbReference type="PANTHER" id="PTHR46310:SF7">
    <property type="entry name" value="AMIDASE 1"/>
    <property type="match status" value="1"/>
</dbReference>
<dbReference type="Pfam" id="PF01425">
    <property type="entry name" value="Amidase"/>
    <property type="match status" value="1"/>
</dbReference>
<dbReference type="InterPro" id="IPR036928">
    <property type="entry name" value="AS_sf"/>
</dbReference>
<feature type="chain" id="PRO_5042000839" description="Amidase domain-containing protein" evidence="1">
    <location>
        <begin position="27"/>
        <end position="652"/>
    </location>
</feature>
<evidence type="ECO:0000259" key="3">
    <source>
        <dbReference type="Pfam" id="PF26053"/>
    </source>
</evidence>
<feature type="domain" description="Scytalone dehydratase-like protein Arp1 N-terminal" evidence="3">
    <location>
        <begin position="52"/>
        <end position="177"/>
    </location>
</feature>
<feature type="signal peptide" evidence="1">
    <location>
        <begin position="1"/>
        <end position="26"/>
    </location>
</feature>
<name>A0AAD6I5T9_PENCN</name>
<protein>
    <recommendedName>
        <fullName evidence="6">Amidase domain-containing protein</fullName>
    </recommendedName>
</protein>
<reference evidence="4" key="1">
    <citation type="journal article" date="2023" name="IMA Fungus">
        <title>Comparative genomic study of the Penicillium genus elucidates a diverse pangenome and 15 lateral gene transfer events.</title>
        <authorList>
            <person name="Petersen C."/>
            <person name="Sorensen T."/>
            <person name="Nielsen M.R."/>
            <person name="Sondergaard T.E."/>
            <person name="Sorensen J.L."/>
            <person name="Fitzpatrick D.A."/>
            <person name="Frisvad J.C."/>
            <person name="Nielsen K.L."/>
        </authorList>
    </citation>
    <scope>NUCLEOTIDE SEQUENCE</scope>
    <source>
        <strain evidence="4">IBT 15450</strain>
    </source>
</reference>
<dbReference type="Gene3D" id="3.90.1300.10">
    <property type="entry name" value="Amidase signature (AS) domain"/>
    <property type="match status" value="1"/>
</dbReference>
<evidence type="ECO:0008006" key="6">
    <source>
        <dbReference type="Google" id="ProtNLM"/>
    </source>
</evidence>